<proteinExistence type="predicted"/>
<evidence type="ECO:0008006" key="4">
    <source>
        <dbReference type="Google" id="ProtNLM"/>
    </source>
</evidence>
<keyword evidence="1" id="KW-0812">Transmembrane</keyword>
<feature type="transmembrane region" description="Helical" evidence="1">
    <location>
        <begin position="50"/>
        <end position="72"/>
    </location>
</feature>
<evidence type="ECO:0000313" key="2">
    <source>
        <dbReference type="EMBL" id="CAI5450690.1"/>
    </source>
</evidence>
<dbReference type="EMBL" id="CANHGI010000005">
    <property type="protein sequence ID" value="CAI5450690.1"/>
    <property type="molecule type" value="Genomic_DNA"/>
</dbReference>
<dbReference type="PANTHER" id="PTHR45907">
    <property type="entry name" value="SERPENTINE RECEPTOR, CLASS J"/>
    <property type="match status" value="1"/>
</dbReference>
<name>A0A9P1ISY3_9PELO</name>
<dbReference type="Proteomes" id="UP001152747">
    <property type="component" value="Unassembled WGS sequence"/>
</dbReference>
<dbReference type="Pfam" id="PF10319">
    <property type="entry name" value="7TM_GPCR_Srj"/>
    <property type="match status" value="1"/>
</dbReference>
<dbReference type="PANTHER" id="PTHR45907:SF16">
    <property type="entry name" value="SERPENTINE RECEPTOR, CLASS J"/>
    <property type="match status" value="1"/>
</dbReference>
<reference evidence="2" key="1">
    <citation type="submission" date="2022-11" db="EMBL/GenBank/DDBJ databases">
        <authorList>
            <person name="Kikuchi T."/>
        </authorList>
    </citation>
    <scope>NUCLEOTIDE SEQUENCE</scope>
    <source>
        <strain evidence="2">PS1010</strain>
    </source>
</reference>
<dbReference type="AlphaFoldDB" id="A0A9P1ISY3"/>
<keyword evidence="3" id="KW-1185">Reference proteome</keyword>
<accession>A0A9P1ISY3</accession>
<dbReference type="SUPFAM" id="SSF81321">
    <property type="entry name" value="Family A G protein-coupled receptor-like"/>
    <property type="match status" value="1"/>
</dbReference>
<dbReference type="InterPro" id="IPR019423">
    <property type="entry name" value="7TM_GPCR_serpentine_rcpt_Srj"/>
</dbReference>
<gene>
    <name evidence="2" type="ORF">CAMP_LOCUS13327</name>
</gene>
<dbReference type="Gene3D" id="1.20.1070.10">
    <property type="entry name" value="Rhodopsin 7-helix transmembrane proteins"/>
    <property type="match status" value="1"/>
</dbReference>
<feature type="transmembrane region" description="Helical" evidence="1">
    <location>
        <begin position="93"/>
        <end position="119"/>
    </location>
</feature>
<keyword evidence="1" id="KW-0472">Membrane</keyword>
<organism evidence="2 3">
    <name type="scientific">Caenorhabditis angaria</name>
    <dbReference type="NCBI Taxonomy" id="860376"/>
    <lineage>
        <taxon>Eukaryota</taxon>
        <taxon>Metazoa</taxon>
        <taxon>Ecdysozoa</taxon>
        <taxon>Nematoda</taxon>
        <taxon>Chromadorea</taxon>
        <taxon>Rhabditida</taxon>
        <taxon>Rhabditina</taxon>
        <taxon>Rhabditomorpha</taxon>
        <taxon>Rhabditoidea</taxon>
        <taxon>Rhabditidae</taxon>
        <taxon>Peloderinae</taxon>
        <taxon>Caenorhabditis</taxon>
    </lineage>
</organism>
<keyword evidence="1" id="KW-1133">Transmembrane helix</keyword>
<protein>
    <recommendedName>
        <fullName evidence="4">Seven TM Receptor</fullName>
    </recommendedName>
</protein>
<comment type="caution">
    <text evidence="2">The sequence shown here is derived from an EMBL/GenBank/DDBJ whole genome shotgun (WGS) entry which is preliminary data.</text>
</comment>
<evidence type="ECO:0000256" key="1">
    <source>
        <dbReference type="SAM" id="Phobius"/>
    </source>
</evidence>
<sequence length="188" mass="21586">MLIIAIWLWPDNSTREKFNPDFVSKYNESTKYIPFFVANYGHPDFDKNGLFGMGLATIIAIISLSLDAFFAGKIYFALRNLNLSDHVKKMHRNLLITLIAQTTIPSILTFIPCLIIWFVPLLSFLKISDPSYYVNSICVPMLCIYPIIDPLVITFALVDYREAISRKFRKFQPSSTAIFPTRFQTTIV</sequence>
<evidence type="ECO:0000313" key="3">
    <source>
        <dbReference type="Proteomes" id="UP001152747"/>
    </source>
</evidence>
<feature type="transmembrane region" description="Helical" evidence="1">
    <location>
        <begin position="139"/>
        <end position="160"/>
    </location>
</feature>